<evidence type="ECO:0000313" key="2">
    <source>
        <dbReference type="EMBL" id="KAL1533660.1"/>
    </source>
</evidence>
<dbReference type="InterPro" id="IPR035892">
    <property type="entry name" value="C2_domain_sf"/>
</dbReference>
<gene>
    <name evidence="2" type="ORF">AAHA92_33518</name>
</gene>
<dbReference type="Pfam" id="PF00168">
    <property type="entry name" value="C2"/>
    <property type="match status" value="1"/>
</dbReference>
<dbReference type="CDD" id="cd04051">
    <property type="entry name" value="C2_SRC2_like"/>
    <property type="match status" value="1"/>
</dbReference>
<comment type="caution">
    <text evidence="2">The sequence shown here is derived from an EMBL/GenBank/DDBJ whole genome shotgun (WGS) entry which is preliminary data.</text>
</comment>
<dbReference type="AlphaFoldDB" id="A0ABD1FQ78"/>
<dbReference type="PROSITE" id="PS50004">
    <property type="entry name" value="C2"/>
    <property type="match status" value="1"/>
</dbReference>
<name>A0ABD1FQ78_SALDI</name>
<sequence>MECRKFEIILVSADNLPDVRSFGQMKVYAEVSINGEPDTSMRTTVDKDGETNPRWNCLLEYTFEETSLRNPGLVVEVKLYCERTLGDRYIGEVNIPVKGLIDSGPRVENVLSFNVAGTETGKLNILYSFGNMFMAPKPSLGKKVLKAGLRVMIEGTLFFFGGDF</sequence>
<dbReference type="InterPro" id="IPR044750">
    <property type="entry name" value="C2_SRC2/BAP"/>
</dbReference>
<dbReference type="Proteomes" id="UP001567538">
    <property type="component" value="Unassembled WGS sequence"/>
</dbReference>
<dbReference type="SMART" id="SM00239">
    <property type="entry name" value="C2"/>
    <property type="match status" value="1"/>
</dbReference>
<keyword evidence="3" id="KW-1185">Reference proteome</keyword>
<feature type="domain" description="C2" evidence="1">
    <location>
        <begin position="1"/>
        <end position="111"/>
    </location>
</feature>
<dbReference type="PANTHER" id="PTHR32246:SF22">
    <property type="entry name" value="C2 DOMAIN-CONTAINING PROTEIN"/>
    <property type="match status" value="1"/>
</dbReference>
<dbReference type="Gene3D" id="2.60.40.150">
    <property type="entry name" value="C2 domain"/>
    <property type="match status" value="1"/>
</dbReference>
<dbReference type="InterPro" id="IPR000008">
    <property type="entry name" value="C2_dom"/>
</dbReference>
<dbReference type="SUPFAM" id="SSF49562">
    <property type="entry name" value="C2 domain (Calcium/lipid-binding domain, CaLB)"/>
    <property type="match status" value="1"/>
</dbReference>
<protein>
    <submittedName>
        <fullName evidence="2">Protein SRC2</fullName>
    </submittedName>
</protein>
<reference evidence="2 3" key="1">
    <citation type="submission" date="2024-06" db="EMBL/GenBank/DDBJ databases">
        <title>A chromosome level genome sequence of Diviner's sage (Salvia divinorum).</title>
        <authorList>
            <person name="Ford S.A."/>
            <person name="Ro D.-K."/>
            <person name="Ness R.W."/>
            <person name="Phillips M.A."/>
        </authorList>
    </citation>
    <scope>NUCLEOTIDE SEQUENCE [LARGE SCALE GENOMIC DNA]</scope>
    <source>
        <strain evidence="2">SAF-2024a</strain>
        <tissue evidence="2">Leaf</tissue>
    </source>
</reference>
<evidence type="ECO:0000259" key="1">
    <source>
        <dbReference type="PROSITE" id="PS50004"/>
    </source>
</evidence>
<organism evidence="2 3">
    <name type="scientific">Salvia divinorum</name>
    <name type="common">Maria pastora</name>
    <name type="synonym">Diviner's sage</name>
    <dbReference type="NCBI Taxonomy" id="28513"/>
    <lineage>
        <taxon>Eukaryota</taxon>
        <taxon>Viridiplantae</taxon>
        <taxon>Streptophyta</taxon>
        <taxon>Embryophyta</taxon>
        <taxon>Tracheophyta</taxon>
        <taxon>Spermatophyta</taxon>
        <taxon>Magnoliopsida</taxon>
        <taxon>eudicotyledons</taxon>
        <taxon>Gunneridae</taxon>
        <taxon>Pentapetalae</taxon>
        <taxon>asterids</taxon>
        <taxon>lamiids</taxon>
        <taxon>Lamiales</taxon>
        <taxon>Lamiaceae</taxon>
        <taxon>Nepetoideae</taxon>
        <taxon>Mentheae</taxon>
        <taxon>Salviinae</taxon>
        <taxon>Salvia</taxon>
        <taxon>Salvia subgen. Calosphace</taxon>
    </lineage>
</organism>
<evidence type="ECO:0000313" key="3">
    <source>
        <dbReference type="Proteomes" id="UP001567538"/>
    </source>
</evidence>
<dbReference type="EMBL" id="JBEAFC010000014">
    <property type="protein sequence ID" value="KAL1533660.1"/>
    <property type="molecule type" value="Genomic_DNA"/>
</dbReference>
<dbReference type="PANTHER" id="PTHR32246">
    <property type="entry name" value="INGRESSION PROTEIN FIC1"/>
    <property type="match status" value="1"/>
</dbReference>
<proteinExistence type="predicted"/>
<accession>A0ABD1FQ78</accession>